<keyword evidence="2" id="KW-1185">Reference proteome</keyword>
<dbReference type="AlphaFoldDB" id="A0AAV7WSA9"/>
<dbReference type="EMBL" id="JANPWB010000001">
    <property type="protein sequence ID" value="KAJ1216194.1"/>
    <property type="molecule type" value="Genomic_DNA"/>
</dbReference>
<protein>
    <submittedName>
        <fullName evidence="1">Uncharacterized protein</fullName>
    </submittedName>
</protein>
<organism evidence="1 2">
    <name type="scientific">Pleurodeles waltl</name>
    <name type="common">Iberian ribbed newt</name>
    <dbReference type="NCBI Taxonomy" id="8319"/>
    <lineage>
        <taxon>Eukaryota</taxon>
        <taxon>Metazoa</taxon>
        <taxon>Chordata</taxon>
        <taxon>Craniata</taxon>
        <taxon>Vertebrata</taxon>
        <taxon>Euteleostomi</taxon>
        <taxon>Amphibia</taxon>
        <taxon>Batrachia</taxon>
        <taxon>Caudata</taxon>
        <taxon>Salamandroidea</taxon>
        <taxon>Salamandridae</taxon>
        <taxon>Pleurodelinae</taxon>
        <taxon>Pleurodeles</taxon>
    </lineage>
</organism>
<evidence type="ECO:0000313" key="2">
    <source>
        <dbReference type="Proteomes" id="UP001066276"/>
    </source>
</evidence>
<sequence>MLVNVGNAGGGLIGAGLSCRVLKSGKPKESEEPLRRLRLRNPEGARNITLEYKRSVVSGAEVRKTKGIGGAYEAAEAQESGGRSKYYVGIQKVGS</sequence>
<comment type="caution">
    <text evidence="1">The sequence shown here is derived from an EMBL/GenBank/DDBJ whole genome shotgun (WGS) entry which is preliminary data.</text>
</comment>
<gene>
    <name evidence="1" type="ORF">NDU88_003800</name>
</gene>
<reference evidence="1" key="1">
    <citation type="journal article" date="2022" name="bioRxiv">
        <title>Sequencing and chromosome-scale assembly of the giantPleurodeles waltlgenome.</title>
        <authorList>
            <person name="Brown T."/>
            <person name="Elewa A."/>
            <person name="Iarovenko S."/>
            <person name="Subramanian E."/>
            <person name="Araus A.J."/>
            <person name="Petzold A."/>
            <person name="Susuki M."/>
            <person name="Suzuki K.-i.T."/>
            <person name="Hayashi T."/>
            <person name="Toyoda A."/>
            <person name="Oliveira C."/>
            <person name="Osipova E."/>
            <person name="Leigh N.D."/>
            <person name="Simon A."/>
            <person name="Yun M.H."/>
        </authorList>
    </citation>
    <scope>NUCLEOTIDE SEQUENCE</scope>
    <source>
        <strain evidence="1">20211129_DDA</strain>
        <tissue evidence="1">Liver</tissue>
    </source>
</reference>
<dbReference type="Proteomes" id="UP001066276">
    <property type="component" value="Chromosome 1_1"/>
</dbReference>
<accession>A0AAV7WSA9</accession>
<evidence type="ECO:0000313" key="1">
    <source>
        <dbReference type="EMBL" id="KAJ1216194.1"/>
    </source>
</evidence>
<name>A0AAV7WSA9_PLEWA</name>
<proteinExistence type="predicted"/>